<dbReference type="AlphaFoldDB" id="A0A397G9W8"/>
<proteinExistence type="predicted"/>
<dbReference type="Gene3D" id="1.10.30.10">
    <property type="entry name" value="High mobility group box domain"/>
    <property type="match status" value="1"/>
</dbReference>
<evidence type="ECO:0008006" key="3">
    <source>
        <dbReference type="Google" id="ProtNLM"/>
    </source>
</evidence>
<evidence type="ECO:0000313" key="1">
    <source>
        <dbReference type="EMBL" id="RHZ46839.1"/>
    </source>
</evidence>
<dbReference type="Proteomes" id="UP000266861">
    <property type="component" value="Unassembled WGS sequence"/>
</dbReference>
<accession>A0A397G9W8</accession>
<dbReference type="OrthoDB" id="6247875at2759"/>
<name>A0A397G9W8_9GLOM</name>
<reference evidence="1 2" key="1">
    <citation type="submission" date="2018-08" db="EMBL/GenBank/DDBJ databases">
        <title>Genome and evolution of the arbuscular mycorrhizal fungus Diversispora epigaea (formerly Glomus versiforme) and its bacterial endosymbionts.</title>
        <authorList>
            <person name="Sun X."/>
            <person name="Fei Z."/>
            <person name="Harrison M."/>
        </authorList>
    </citation>
    <scope>NUCLEOTIDE SEQUENCE [LARGE SCALE GENOMIC DNA]</scope>
    <source>
        <strain evidence="1 2">IT104</strain>
    </source>
</reference>
<evidence type="ECO:0000313" key="2">
    <source>
        <dbReference type="Proteomes" id="UP000266861"/>
    </source>
</evidence>
<keyword evidence="2" id="KW-1185">Reference proteome</keyword>
<dbReference type="InterPro" id="IPR036910">
    <property type="entry name" value="HMG_box_dom_sf"/>
</dbReference>
<dbReference type="SUPFAM" id="SSF47095">
    <property type="entry name" value="HMG-box"/>
    <property type="match status" value="1"/>
</dbReference>
<organism evidence="1 2">
    <name type="scientific">Diversispora epigaea</name>
    <dbReference type="NCBI Taxonomy" id="1348612"/>
    <lineage>
        <taxon>Eukaryota</taxon>
        <taxon>Fungi</taxon>
        <taxon>Fungi incertae sedis</taxon>
        <taxon>Mucoromycota</taxon>
        <taxon>Glomeromycotina</taxon>
        <taxon>Glomeromycetes</taxon>
        <taxon>Diversisporales</taxon>
        <taxon>Diversisporaceae</taxon>
        <taxon>Diversispora</taxon>
    </lineage>
</organism>
<sequence>MAYQVIQPLKDNKYDFIFETGGKITSETKKLQRNVNANQNIVRLVDVPFPPKLTEEDLIKPRNDKCCKLKVPNKFFIYRKWYTMCLADGGRKNDQTSISPYISEQWNKEPKEVKDYYGYLSKRASELFINKYGKEGIKQRITKNPKNKIHRLRGKNCGCNGH</sequence>
<comment type="caution">
    <text evidence="1">The sequence shown here is derived from an EMBL/GenBank/DDBJ whole genome shotgun (WGS) entry which is preliminary data.</text>
</comment>
<gene>
    <name evidence="1" type="ORF">Glove_606g18</name>
</gene>
<dbReference type="EMBL" id="PQFF01000504">
    <property type="protein sequence ID" value="RHZ46839.1"/>
    <property type="molecule type" value="Genomic_DNA"/>
</dbReference>
<protein>
    <recommendedName>
        <fullName evidence="3">HMG box domain-containing protein</fullName>
    </recommendedName>
</protein>